<feature type="domain" description="Ig-like" evidence="7">
    <location>
        <begin position="38"/>
        <end position="117"/>
    </location>
</feature>
<dbReference type="SUPFAM" id="SSF48726">
    <property type="entry name" value="Immunoglobulin"/>
    <property type="match status" value="3"/>
</dbReference>
<dbReference type="InterPro" id="IPR051275">
    <property type="entry name" value="Cell_adhesion_signaling"/>
</dbReference>
<evidence type="ECO:0000256" key="6">
    <source>
        <dbReference type="SAM" id="Phobius"/>
    </source>
</evidence>
<organism evidence="8 9">
    <name type="scientific">Stegodyphus mimosarum</name>
    <name type="common">African social velvet spider</name>
    <dbReference type="NCBI Taxonomy" id="407821"/>
    <lineage>
        <taxon>Eukaryota</taxon>
        <taxon>Metazoa</taxon>
        <taxon>Ecdysozoa</taxon>
        <taxon>Arthropoda</taxon>
        <taxon>Chelicerata</taxon>
        <taxon>Arachnida</taxon>
        <taxon>Araneae</taxon>
        <taxon>Araneomorphae</taxon>
        <taxon>Entelegynae</taxon>
        <taxon>Eresoidea</taxon>
        <taxon>Eresidae</taxon>
        <taxon>Stegodyphus</taxon>
    </lineage>
</organism>
<dbReference type="STRING" id="407821.A0A087UKI1"/>
<dbReference type="EMBL" id="KK120258">
    <property type="protein sequence ID" value="KFM77870.1"/>
    <property type="molecule type" value="Genomic_DNA"/>
</dbReference>
<dbReference type="InterPro" id="IPR003598">
    <property type="entry name" value="Ig_sub2"/>
</dbReference>
<dbReference type="PROSITE" id="PS50835">
    <property type="entry name" value="IG_LIKE"/>
    <property type="match status" value="2"/>
</dbReference>
<dbReference type="SMART" id="SM00409">
    <property type="entry name" value="IG"/>
    <property type="match status" value="3"/>
</dbReference>
<dbReference type="Gene3D" id="2.60.40.10">
    <property type="entry name" value="Immunoglobulins"/>
    <property type="match status" value="4"/>
</dbReference>
<keyword evidence="2 6" id="KW-0472">Membrane</keyword>
<keyword evidence="5" id="KW-0393">Immunoglobulin domain</keyword>
<dbReference type="AlphaFoldDB" id="A0A087UKI1"/>
<keyword evidence="9" id="KW-1185">Reference proteome</keyword>
<comment type="subcellular location">
    <subcellularLocation>
        <location evidence="1">Membrane</location>
        <topology evidence="1">Single-pass type I membrane protein</topology>
    </subcellularLocation>
</comment>
<dbReference type="Proteomes" id="UP000054359">
    <property type="component" value="Unassembled WGS sequence"/>
</dbReference>
<dbReference type="InterPro" id="IPR036179">
    <property type="entry name" value="Ig-like_dom_sf"/>
</dbReference>
<evidence type="ECO:0000256" key="4">
    <source>
        <dbReference type="ARBA" id="ARBA00023180"/>
    </source>
</evidence>
<name>A0A087UKI1_STEMI</name>
<reference evidence="8 9" key="1">
    <citation type="submission" date="2013-11" db="EMBL/GenBank/DDBJ databases">
        <title>Genome sequencing of Stegodyphus mimosarum.</title>
        <authorList>
            <person name="Bechsgaard J."/>
        </authorList>
    </citation>
    <scope>NUCLEOTIDE SEQUENCE [LARGE SCALE GENOMIC DNA]</scope>
</reference>
<dbReference type="SMART" id="SM00408">
    <property type="entry name" value="IGc2"/>
    <property type="match status" value="2"/>
</dbReference>
<dbReference type="InterPro" id="IPR013783">
    <property type="entry name" value="Ig-like_fold"/>
</dbReference>
<keyword evidence="4" id="KW-0325">Glycoprotein</keyword>
<feature type="domain" description="Ig-like" evidence="7">
    <location>
        <begin position="124"/>
        <end position="213"/>
    </location>
</feature>
<dbReference type="InterPro" id="IPR007110">
    <property type="entry name" value="Ig-like_dom"/>
</dbReference>
<keyword evidence="6" id="KW-0812">Transmembrane</keyword>
<sequence>MTFTKEDNHKMLKCVAIHDAYDTKAKDITVQLEILYPPEIRLEGKPKEEIVEGMSLTLRCRADANPKANIIWRKSGHSGIYDIKDHIEFNPIRRTDSGVYSCSAKNDIGQSEEMEITVDVKYKPKINRVHPAPRTTVSLYQTTRLVCEAEGNPPPRYSWLQRIGGDPVIWQEKTNNATFYIQNVTYNYQGTYLCQASNVINGVLNTLKSEEIFLDVTGPPQILSDSFSVSSHMVVDKDENAVIIVFFCADPRPRKTYWQWDNFRLDTNSQTGRHTADEIQPIQTKEDCYEARLTVLDVEGGDSRTYALVIENEKGVESFEVTLEVREPFVLTMMIAGAIVIVLVLICLIALLVCLFKKEKCCFNHGSGFKPASESIVENGCPDNDRADLTTAKTVPFCTNATSKAKIATIGEDRFYKEGKKADRNDNRDGISFGSLDSSVLEPDLRNQTNVTAAATTNNSRIKVHPQA</sequence>
<keyword evidence="6" id="KW-1133">Transmembrane helix</keyword>
<feature type="non-terminal residue" evidence="8">
    <location>
        <position position="468"/>
    </location>
</feature>
<evidence type="ECO:0000256" key="2">
    <source>
        <dbReference type="ARBA" id="ARBA00023136"/>
    </source>
</evidence>
<dbReference type="OrthoDB" id="10039395at2759"/>
<accession>A0A087UKI1</accession>
<evidence type="ECO:0000259" key="7">
    <source>
        <dbReference type="PROSITE" id="PS50835"/>
    </source>
</evidence>
<dbReference type="OMA" id="INCAFRM"/>
<dbReference type="GO" id="GO:0005886">
    <property type="term" value="C:plasma membrane"/>
    <property type="evidence" value="ECO:0007669"/>
    <property type="project" value="TreeGrafter"/>
</dbReference>
<dbReference type="InterPro" id="IPR003599">
    <property type="entry name" value="Ig_sub"/>
</dbReference>
<evidence type="ECO:0000313" key="9">
    <source>
        <dbReference type="Proteomes" id="UP000054359"/>
    </source>
</evidence>
<keyword evidence="3" id="KW-1015">Disulfide bond</keyword>
<evidence type="ECO:0000256" key="5">
    <source>
        <dbReference type="ARBA" id="ARBA00023319"/>
    </source>
</evidence>
<proteinExistence type="predicted"/>
<dbReference type="PANTHER" id="PTHR11640:SF154">
    <property type="entry name" value="IRREGULAR CHIASM C-ROUGHEST PROTEIN-LIKE PROTEIN"/>
    <property type="match status" value="1"/>
</dbReference>
<dbReference type="Pfam" id="PF13927">
    <property type="entry name" value="Ig_3"/>
    <property type="match status" value="2"/>
</dbReference>
<feature type="transmembrane region" description="Helical" evidence="6">
    <location>
        <begin position="329"/>
        <end position="356"/>
    </location>
</feature>
<evidence type="ECO:0000256" key="3">
    <source>
        <dbReference type="ARBA" id="ARBA00023157"/>
    </source>
</evidence>
<evidence type="ECO:0000256" key="1">
    <source>
        <dbReference type="ARBA" id="ARBA00004479"/>
    </source>
</evidence>
<dbReference type="CDD" id="cd00096">
    <property type="entry name" value="Ig"/>
    <property type="match status" value="1"/>
</dbReference>
<protein>
    <submittedName>
        <fullName evidence="8">Kin of IRRE-like protein 2</fullName>
    </submittedName>
</protein>
<gene>
    <name evidence="8" type="ORF">X975_18832</name>
</gene>
<dbReference type="PANTHER" id="PTHR11640">
    <property type="entry name" value="NEPHRIN"/>
    <property type="match status" value="1"/>
</dbReference>
<dbReference type="GO" id="GO:0098609">
    <property type="term" value="P:cell-cell adhesion"/>
    <property type="evidence" value="ECO:0007669"/>
    <property type="project" value="TreeGrafter"/>
</dbReference>
<dbReference type="GO" id="GO:0005911">
    <property type="term" value="C:cell-cell junction"/>
    <property type="evidence" value="ECO:0007669"/>
    <property type="project" value="TreeGrafter"/>
</dbReference>
<dbReference type="GO" id="GO:0050839">
    <property type="term" value="F:cell adhesion molecule binding"/>
    <property type="evidence" value="ECO:0007669"/>
    <property type="project" value="TreeGrafter"/>
</dbReference>
<evidence type="ECO:0000313" key="8">
    <source>
        <dbReference type="EMBL" id="KFM77870.1"/>
    </source>
</evidence>